<accession>A0A8T3C8W9</accession>
<comment type="caution">
    <text evidence="1">The sequence shown here is derived from an EMBL/GenBank/DDBJ whole genome shotgun (WGS) entry which is preliminary data.</text>
</comment>
<dbReference type="EMBL" id="JAGYWB010000003">
    <property type="protein sequence ID" value="KAI0527423.1"/>
    <property type="molecule type" value="Genomic_DNA"/>
</dbReference>
<protein>
    <submittedName>
        <fullName evidence="1">Uncharacterized protein</fullName>
    </submittedName>
</protein>
<dbReference type="AlphaFoldDB" id="A0A8T3C8W9"/>
<sequence>MIALADDCTSLLSPSSTLLTPIWCIFGGQQSHSATNKKKKCCEEELTKGFNMKNPKIEKIL</sequence>
<reference evidence="1" key="1">
    <citation type="journal article" date="2022" name="Front. Genet.">
        <title>Chromosome-Scale Assembly of the Dendrobium nobile Genome Provides Insights Into the Molecular Mechanism of the Biosynthesis of the Medicinal Active Ingredient of Dendrobium.</title>
        <authorList>
            <person name="Xu Q."/>
            <person name="Niu S.-C."/>
            <person name="Li K.-L."/>
            <person name="Zheng P.-J."/>
            <person name="Zhang X.-J."/>
            <person name="Jia Y."/>
            <person name="Liu Y."/>
            <person name="Niu Y.-X."/>
            <person name="Yu L.-H."/>
            <person name="Chen D.-F."/>
            <person name="Zhang G.-Q."/>
        </authorList>
    </citation>
    <scope>NUCLEOTIDE SEQUENCE</scope>
    <source>
        <tissue evidence="1">Leaf</tissue>
    </source>
</reference>
<proteinExistence type="predicted"/>
<keyword evidence="2" id="KW-1185">Reference proteome</keyword>
<name>A0A8T3C8W9_DENNO</name>
<evidence type="ECO:0000313" key="2">
    <source>
        <dbReference type="Proteomes" id="UP000829196"/>
    </source>
</evidence>
<organism evidence="1 2">
    <name type="scientific">Dendrobium nobile</name>
    <name type="common">Orchid</name>
    <dbReference type="NCBI Taxonomy" id="94219"/>
    <lineage>
        <taxon>Eukaryota</taxon>
        <taxon>Viridiplantae</taxon>
        <taxon>Streptophyta</taxon>
        <taxon>Embryophyta</taxon>
        <taxon>Tracheophyta</taxon>
        <taxon>Spermatophyta</taxon>
        <taxon>Magnoliopsida</taxon>
        <taxon>Liliopsida</taxon>
        <taxon>Asparagales</taxon>
        <taxon>Orchidaceae</taxon>
        <taxon>Epidendroideae</taxon>
        <taxon>Malaxideae</taxon>
        <taxon>Dendrobiinae</taxon>
        <taxon>Dendrobium</taxon>
    </lineage>
</organism>
<dbReference type="Proteomes" id="UP000829196">
    <property type="component" value="Unassembled WGS sequence"/>
</dbReference>
<gene>
    <name evidence="1" type="ORF">KFK09_003023</name>
</gene>
<evidence type="ECO:0000313" key="1">
    <source>
        <dbReference type="EMBL" id="KAI0527423.1"/>
    </source>
</evidence>